<evidence type="ECO:0000313" key="1">
    <source>
        <dbReference type="EMBL" id="MPM52552.1"/>
    </source>
</evidence>
<comment type="caution">
    <text evidence="1">The sequence shown here is derived from an EMBL/GenBank/DDBJ whole genome shotgun (WGS) entry which is preliminary data.</text>
</comment>
<accession>A0A645AH65</accession>
<protein>
    <submittedName>
        <fullName evidence="1">Uncharacterized protein</fullName>
    </submittedName>
</protein>
<dbReference type="AlphaFoldDB" id="A0A645AH65"/>
<sequence>MLTGVVMTCFFFSFSIQKKGANQQTFATMLQQLYPLMRVAAPETGLISGSDGPANQQDIAKNHHL</sequence>
<organism evidence="1">
    <name type="scientific">bioreactor metagenome</name>
    <dbReference type="NCBI Taxonomy" id="1076179"/>
    <lineage>
        <taxon>unclassified sequences</taxon>
        <taxon>metagenomes</taxon>
        <taxon>ecological metagenomes</taxon>
    </lineage>
</organism>
<dbReference type="EMBL" id="VSSQ01013913">
    <property type="protein sequence ID" value="MPM52552.1"/>
    <property type="molecule type" value="Genomic_DNA"/>
</dbReference>
<gene>
    <name evidence="1" type="ORF">SDC9_99312</name>
</gene>
<proteinExistence type="predicted"/>
<reference evidence="1" key="1">
    <citation type="submission" date="2019-08" db="EMBL/GenBank/DDBJ databases">
        <authorList>
            <person name="Kucharzyk K."/>
            <person name="Murdoch R.W."/>
            <person name="Higgins S."/>
            <person name="Loffler F."/>
        </authorList>
    </citation>
    <scope>NUCLEOTIDE SEQUENCE</scope>
</reference>
<name>A0A645AH65_9ZZZZ</name>